<dbReference type="Proteomes" id="UP000023566">
    <property type="component" value="Chromosome"/>
</dbReference>
<organism evidence="1 2">
    <name type="scientific">Parageobacillus genomosp. 1</name>
    <dbReference type="NCBI Taxonomy" id="1295642"/>
    <lineage>
        <taxon>Bacteria</taxon>
        <taxon>Bacillati</taxon>
        <taxon>Bacillota</taxon>
        <taxon>Bacilli</taxon>
        <taxon>Bacillales</taxon>
        <taxon>Anoxybacillaceae</taxon>
        <taxon>Parageobacillus</taxon>
    </lineage>
</organism>
<dbReference type="AlphaFoldDB" id="A0ABC9VA71"/>
<keyword evidence="2" id="KW-1185">Reference proteome</keyword>
<comment type="caution">
    <text evidence="1">The sequence shown here is derived from an EMBL/GenBank/DDBJ whole genome shotgun (WGS) entry which is preliminary data.</text>
</comment>
<reference evidence="1 2" key="1">
    <citation type="journal article" date="2014" name="Appl. Microbiol. Biotechnol.">
        <title>Transformable facultative thermophile Geobacillus stearothermophilus NUB3621 as a host strain for metabolic engineering.</title>
        <authorList>
            <person name="Blanchard K."/>
            <person name="Robic S."/>
            <person name="Matsumura I."/>
        </authorList>
    </citation>
    <scope>NUCLEOTIDE SEQUENCE [LARGE SCALE GENOMIC DNA]</scope>
    <source>
        <strain evidence="1 2">NUB3621</strain>
    </source>
</reference>
<name>A0ABC9VA71_9BACL</name>
<sequence length="69" mass="8211">MINEALESMKWIPYLELMARRPKSLQNLVFYKELPDPWKEYLADTSERKRAIRLGNGCLSLVEYPFFTV</sequence>
<evidence type="ECO:0000313" key="1">
    <source>
        <dbReference type="EMBL" id="EZP74968.1"/>
    </source>
</evidence>
<gene>
    <name evidence="1" type="ORF">H839_15733</name>
</gene>
<accession>A0ABC9VA71</accession>
<evidence type="ECO:0000313" key="2">
    <source>
        <dbReference type="Proteomes" id="UP000023566"/>
    </source>
</evidence>
<proteinExistence type="predicted"/>
<dbReference type="EMBL" id="AOTZ01000009">
    <property type="protein sequence ID" value="EZP74968.1"/>
    <property type="molecule type" value="Genomic_DNA"/>
</dbReference>
<protein>
    <submittedName>
        <fullName evidence="1">Transposase</fullName>
    </submittedName>
</protein>